<sequence length="180" mass="20937">MNTSSQSVHNLLSNLKSIVELVLKFPGDSLTSQYGAIERIRAPILSIFSHGLKQSLPVSTEFDSTDQLNQLCCFIVAEIQKSFYVATISQTTGESFEQLWQLIIRLNSNSQKYIRLLQDIYHKENLRLTVEQWIEQSVITQCLSQQMSCIEKDMKMLDQYYYSKNRIDDWDIFFLLFSAE</sequence>
<dbReference type="AlphaFoldDB" id="A0A815IPH5"/>
<keyword evidence="3" id="KW-1185">Reference proteome</keyword>
<dbReference type="Proteomes" id="UP000663828">
    <property type="component" value="Unassembled WGS sequence"/>
</dbReference>
<dbReference type="InterPro" id="IPR004012">
    <property type="entry name" value="Run_dom"/>
</dbReference>
<reference evidence="2" key="1">
    <citation type="submission" date="2021-02" db="EMBL/GenBank/DDBJ databases">
        <authorList>
            <person name="Nowell W R."/>
        </authorList>
    </citation>
    <scope>NUCLEOTIDE SEQUENCE</scope>
</reference>
<organism evidence="2 3">
    <name type="scientific">Adineta ricciae</name>
    <name type="common">Rotifer</name>
    <dbReference type="NCBI Taxonomy" id="249248"/>
    <lineage>
        <taxon>Eukaryota</taxon>
        <taxon>Metazoa</taxon>
        <taxon>Spiralia</taxon>
        <taxon>Gnathifera</taxon>
        <taxon>Rotifera</taxon>
        <taxon>Eurotatoria</taxon>
        <taxon>Bdelloidea</taxon>
        <taxon>Adinetida</taxon>
        <taxon>Adinetidae</taxon>
        <taxon>Adineta</taxon>
    </lineage>
</organism>
<proteinExistence type="predicted"/>
<dbReference type="EMBL" id="CAJNOR010003025">
    <property type="protein sequence ID" value="CAF1369088.1"/>
    <property type="molecule type" value="Genomic_DNA"/>
</dbReference>
<dbReference type="InterPro" id="IPR037213">
    <property type="entry name" value="Run_dom_sf"/>
</dbReference>
<evidence type="ECO:0000313" key="3">
    <source>
        <dbReference type="Proteomes" id="UP000663828"/>
    </source>
</evidence>
<evidence type="ECO:0000259" key="1">
    <source>
        <dbReference type="Pfam" id="PF02759"/>
    </source>
</evidence>
<dbReference type="SUPFAM" id="SSF140741">
    <property type="entry name" value="RUN domain-like"/>
    <property type="match status" value="1"/>
</dbReference>
<protein>
    <recommendedName>
        <fullName evidence="1">RUN domain-containing protein</fullName>
    </recommendedName>
</protein>
<comment type="caution">
    <text evidence="2">The sequence shown here is derived from an EMBL/GenBank/DDBJ whole genome shotgun (WGS) entry which is preliminary data.</text>
</comment>
<gene>
    <name evidence="2" type="ORF">XAT740_LOCUS32437</name>
</gene>
<feature type="domain" description="RUN" evidence="1">
    <location>
        <begin position="46"/>
        <end position="163"/>
    </location>
</feature>
<evidence type="ECO:0000313" key="2">
    <source>
        <dbReference type="EMBL" id="CAF1369088.1"/>
    </source>
</evidence>
<accession>A0A815IPH5</accession>
<name>A0A815IPH5_ADIRI</name>
<dbReference type="Pfam" id="PF02759">
    <property type="entry name" value="RUN"/>
    <property type="match status" value="1"/>
</dbReference>
<dbReference type="Gene3D" id="1.20.58.900">
    <property type="match status" value="1"/>
</dbReference>